<keyword evidence="1" id="KW-0472">Membrane</keyword>
<dbReference type="Proteomes" id="UP000525078">
    <property type="component" value="Unassembled WGS sequence"/>
</dbReference>
<organism evidence="2 3">
    <name type="scientific">Cannabis sativa</name>
    <name type="common">Hemp</name>
    <name type="synonym">Marijuana</name>
    <dbReference type="NCBI Taxonomy" id="3483"/>
    <lineage>
        <taxon>Eukaryota</taxon>
        <taxon>Viridiplantae</taxon>
        <taxon>Streptophyta</taxon>
        <taxon>Embryophyta</taxon>
        <taxon>Tracheophyta</taxon>
        <taxon>Spermatophyta</taxon>
        <taxon>Magnoliopsida</taxon>
        <taxon>eudicotyledons</taxon>
        <taxon>Gunneridae</taxon>
        <taxon>Pentapetalae</taxon>
        <taxon>rosids</taxon>
        <taxon>fabids</taxon>
        <taxon>Rosales</taxon>
        <taxon>Cannabaceae</taxon>
        <taxon>Cannabis</taxon>
    </lineage>
</organism>
<proteinExistence type="predicted"/>
<feature type="transmembrane region" description="Helical" evidence="1">
    <location>
        <begin position="59"/>
        <end position="80"/>
    </location>
</feature>
<evidence type="ECO:0000256" key="1">
    <source>
        <dbReference type="SAM" id="Phobius"/>
    </source>
</evidence>
<keyword evidence="1" id="KW-1133">Transmembrane helix</keyword>
<feature type="transmembrane region" description="Helical" evidence="1">
    <location>
        <begin position="100"/>
        <end position="124"/>
    </location>
</feature>
<name>A0A7J6HNN6_CANSA</name>
<dbReference type="PANTHER" id="PTHR35758:SF1">
    <property type="entry name" value="SERINE RICH PROTEIN"/>
    <property type="match status" value="1"/>
</dbReference>
<reference evidence="2 3" key="1">
    <citation type="journal article" date="2020" name="bioRxiv">
        <title>Sequence and annotation of 42 cannabis genomes reveals extensive copy number variation in cannabinoid synthesis and pathogen resistance genes.</title>
        <authorList>
            <person name="Mckernan K.J."/>
            <person name="Helbert Y."/>
            <person name="Kane L.T."/>
            <person name="Ebling H."/>
            <person name="Zhang L."/>
            <person name="Liu B."/>
            <person name="Eaton Z."/>
            <person name="Mclaughlin S."/>
            <person name="Kingan S."/>
            <person name="Baybayan P."/>
            <person name="Concepcion G."/>
            <person name="Jordan M."/>
            <person name="Riva A."/>
            <person name="Barbazuk W."/>
            <person name="Harkins T."/>
        </authorList>
    </citation>
    <scope>NUCLEOTIDE SEQUENCE [LARGE SCALE GENOMIC DNA]</scope>
    <source>
        <strain evidence="3">cv. Jamaican Lion 4</strain>
        <tissue evidence="2">Leaf</tissue>
    </source>
</reference>
<feature type="transmembrane region" description="Helical" evidence="1">
    <location>
        <begin position="27"/>
        <end position="47"/>
    </location>
</feature>
<keyword evidence="1" id="KW-0812">Transmembrane</keyword>
<evidence type="ECO:0000313" key="3">
    <source>
        <dbReference type="Proteomes" id="UP000525078"/>
    </source>
</evidence>
<evidence type="ECO:0000313" key="2">
    <source>
        <dbReference type="EMBL" id="KAF4396876.1"/>
    </source>
</evidence>
<accession>A0A7J6HNN6</accession>
<protein>
    <submittedName>
        <fullName evidence="2">Uncharacterized protein</fullName>
    </submittedName>
</protein>
<dbReference type="EMBL" id="JAATIP010000001">
    <property type="protein sequence ID" value="KAF4396876.1"/>
    <property type="molecule type" value="Genomic_DNA"/>
</dbReference>
<comment type="caution">
    <text evidence="2">The sequence shown here is derived from an EMBL/GenBank/DDBJ whole genome shotgun (WGS) entry which is preliminary data.</text>
</comment>
<sequence>MVITMASAYSTCTYQNSSSPTSSLRSVSMILALVAAVVLSPLYNISWKRETTRNFETKWSSGFVLPMVLAGLIIAIKTVSSSSSSSPSSGSFILSPDPSWVLRIGSSSWGLAGVLIMLMLVLSWQESVQEFFWR</sequence>
<dbReference type="PANTHER" id="PTHR35758">
    <property type="entry name" value="TRANSMEMBRANE PROTEIN"/>
    <property type="match status" value="1"/>
</dbReference>
<gene>
    <name evidence="2" type="ORF">F8388_004844</name>
</gene>
<dbReference type="AlphaFoldDB" id="A0A7J6HNN6"/>